<proteinExistence type="predicted"/>
<dbReference type="EMBL" id="CP000834">
    <property type="protein sequence ID" value="ABV95830.1"/>
    <property type="molecule type" value="Genomic_DNA"/>
</dbReference>
<dbReference type="PIRSF" id="PIRSF018297">
    <property type="entry name" value="Doc"/>
    <property type="match status" value="1"/>
</dbReference>
<dbReference type="PANTHER" id="PTHR39426">
    <property type="entry name" value="HOMOLOGY TO DEATH-ON-CURING PROTEIN OF PHAGE P1"/>
    <property type="match status" value="1"/>
</dbReference>
<sequence length="130" mass="13790">MTEPFWVSQAGVLRIHDLGLEIGGGAAGLRDAGLLASALARPVNLWAYGETDLFVLAAAYAEGIAGNHPFVDGNKRTGFMTADVFLARHGWLLSPVTDETHADMMVALARGQIDRGQAAAHFRDHAAPVP</sequence>
<gene>
    <name evidence="2" type="ordered locus">Dshi_4113</name>
</gene>
<dbReference type="InterPro" id="IPR053737">
    <property type="entry name" value="Type_II_TA_Toxin"/>
</dbReference>
<dbReference type="GO" id="GO:0016301">
    <property type="term" value="F:kinase activity"/>
    <property type="evidence" value="ECO:0007669"/>
    <property type="project" value="InterPro"/>
</dbReference>
<evidence type="ECO:0000313" key="2">
    <source>
        <dbReference type="EMBL" id="ABV95830.1"/>
    </source>
</evidence>
<dbReference type="Gene3D" id="1.20.120.1870">
    <property type="entry name" value="Fic/DOC protein, Fido domain"/>
    <property type="match status" value="1"/>
</dbReference>
<dbReference type="SUPFAM" id="SSF140931">
    <property type="entry name" value="Fic-like"/>
    <property type="match status" value="1"/>
</dbReference>
<dbReference type="NCBIfam" id="TIGR01550">
    <property type="entry name" value="DOC_P1"/>
    <property type="match status" value="1"/>
</dbReference>
<feature type="domain" description="Fido" evidence="1">
    <location>
        <begin position="7"/>
        <end position="125"/>
    </location>
</feature>
<keyword evidence="2" id="KW-0614">Plasmid</keyword>
<evidence type="ECO:0000259" key="1">
    <source>
        <dbReference type="PROSITE" id="PS51459"/>
    </source>
</evidence>
<dbReference type="OrthoDB" id="9802752at2"/>
<dbReference type="HOGENOM" id="CLU_115697_4_0_5"/>
<organism evidence="2 3">
    <name type="scientific">Dinoroseobacter shibae (strain DSM 16493 / NCIMB 14021 / DFL 12)</name>
    <dbReference type="NCBI Taxonomy" id="398580"/>
    <lineage>
        <taxon>Bacteria</taxon>
        <taxon>Pseudomonadati</taxon>
        <taxon>Pseudomonadota</taxon>
        <taxon>Alphaproteobacteria</taxon>
        <taxon>Rhodobacterales</taxon>
        <taxon>Roseobacteraceae</taxon>
        <taxon>Dinoroseobacter</taxon>
    </lineage>
</organism>
<dbReference type="PANTHER" id="PTHR39426:SF1">
    <property type="entry name" value="HOMOLOGY TO DEATH-ON-CURING PROTEIN OF PHAGE P1"/>
    <property type="match status" value="1"/>
</dbReference>
<dbReference type="KEGG" id="dsh:Dshi_4113"/>
<reference evidence="3" key="1">
    <citation type="journal article" date="2010" name="ISME J.">
        <title>The complete genome sequence of the algal symbiont Dinoroseobacter shibae: a hitchhiker's guide to life in the sea.</title>
        <authorList>
            <person name="Wagner-Dobler I."/>
            <person name="Ballhausen B."/>
            <person name="Berger M."/>
            <person name="Brinkhoff T."/>
            <person name="Buchholz I."/>
            <person name="Bunk B."/>
            <person name="Cypionka H."/>
            <person name="Daniel R."/>
            <person name="Drepper T."/>
            <person name="Gerdts G."/>
            <person name="Hahnke S."/>
            <person name="Han C."/>
            <person name="Jahn D."/>
            <person name="Kalhoefer D."/>
            <person name="Kiss H."/>
            <person name="Klenk H.P."/>
            <person name="Kyrpides N."/>
            <person name="Liebl W."/>
            <person name="Liesegang H."/>
            <person name="Meincke L."/>
            <person name="Pati A."/>
            <person name="Petersen J."/>
            <person name="Piekarski T."/>
            <person name="Pommerenke C."/>
            <person name="Pradella S."/>
            <person name="Pukall R."/>
            <person name="Rabus R."/>
            <person name="Stackebrandt E."/>
            <person name="Thole S."/>
            <person name="Thompson L."/>
            <person name="Tielen P."/>
            <person name="Tomasch J."/>
            <person name="von Jan M."/>
            <person name="Wanphrut N."/>
            <person name="Wichels A."/>
            <person name="Zech H."/>
            <person name="Simon M."/>
        </authorList>
    </citation>
    <scope>NUCLEOTIDE SEQUENCE [LARGE SCALE GENOMIC DNA]</scope>
    <source>
        <strain evidence="3">DSM 16493 / NCIMB 14021 / DFL 12</strain>
        <plasmid evidence="3">Plasmid pDSHI04</plasmid>
    </source>
</reference>
<name>A8LUB3_DINSH</name>
<dbReference type="InterPro" id="IPR036597">
    <property type="entry name" value="Fido-like_dom_sf"/>
</dbReference>
<dbReference type="Pfam" id="PF02661">
    <property type="entry name" value="Fic"/>
    <property type="match status" value="1"/>
</dbReference>
<dbReference type="InterPro" id="IPR006440">
    <property type="entry name" value="Doc"/>
</dbReference>
<protein>
    <submittedName>
        <fullName evidence="2">Death-on-curing family protein</fullName>
    </submittedName>
</protein>
<keyword evidence="3" id="KW-1185">Reference proteome</keyword>
<dbReference type="Proteomes" id="UP000006833">
    <property type="component" value="Plasmid pDSHI04"/>
</dbReference>
<dbReference type="InterPro" id="IPR003812">
    <property type="entry name" value="Fido"/>
</dbReference>
<evidence type="ECO:0000313" key="3">
    <source>
        <dbReference type="Proteomes" id="UP000006833"/>
    </source>
</evidence>
<geneLocation type="plasmid" evidence="2 3">
    <name>pDSHI04</name>
</geneLocation>
<accession>A8LUB3</accession>
<dbReference type="RefSeq" id="WP_012187398.1">
    <property type="nucleotide sequence ID" value="NC_009958.1"/>
</dbReference>
<dbReference type="AlphaFoldDB" id="A8LUB3"/>
<dbReference type="PROSITE" id="PS51459">
    <property type="entry name" value="FIDO"/>
    <property type="match status" value="1"/>
</dbReference>